<feature type="transmembrane region" description="Helical" evidence="11">
    <location>
        <begin position="753"/>
        <end position="772"/>
    </location>
</feature>
<dbReference type="Pfam" id="PF00702">
    <property type="entry name" value="Hydrolase"/>
    <property type="match status" value="1"/>
</dbReference>
<feature type="transmembrane region" description="Helical" evidence="11">
    <location>
        <begin position="778"/>
        <end position="800"/>
    </location>
</feature>
<dbReference type="KEGG" id="eao:BD94_2764"/>
<dbReference type="CDD" id="cd02094">
    <property type="entry name" value="P-type_ATPase_Cu-like"/>
    <property type="match status" value="1"/>
</dbReference>
<dbReference type="GO" id="GO:0060003">
    <property type="term" value="P:copper ion export"/>
    <property type="evidence" value="ECO:0007669"/>
    <property type="project" value="UniProtKB-ARBA"/>
</dbReference>
<feature type="transmembrane region" description="Helical" evidence="11">
    <location>
        <begin position="440"/>
        <end position="463"/>
    </location>
</feature>
<dbReference type="EMBL" id="CP007547">
    <property type="protein sequence ID" value="AIL46539.1"/>
    <property type="molecule type" value="Genomic_DNA"/>
</dbReference>
<dbReference type="GO" id="GO:0055070">
    <property type="term" value="P:copper ion homeostasis"/>
    <property type="evidence" value="ECO:0007669"/>
    <property type="project" value="TreeGrafter"/>
</dbReference>
<keyword evidence="7 11" id="KW-0067">ATP-binding</keyword>
<dbReference type="SUPFAM" id="SSF81653">
    <property type="entry name" value="Calcium ATPase, transduction domain A"/>
    <property type="match status" value="1"/>
</dbReference>
<evidence type="ECO:0000259" key="12">
    <source>
        <dbReference type="PROSITE" id="PS50846"/>
    </source>
</evidence>
<feature type="domain" description="HMA" evidence="12">
    <location>
        <begin position="76"/>
        <end position="142"/>
    </location>
</feature>
<dbReference type="InterPro" id="IPR044492">
    <property type="entry name" value="P_typ_ATPase_HD_dom"/>
</dbReference>
<dbReference type="PRINTS" id="PR00119">
    <property type="entry name" value="CATATPASE"/>
</dbReference>
<dbReference type="NCBIfam" id="TIGR01511">
    <property type="entry name" value="ATPase-IB1_Cu"/>
    <property type="match status" value="1"/>
</dbReference>
<dbReference type="STRING" id="1338011.BD94_2764"/>
<dbReference type="InterPro" id="IPR023299">
    <property type="entry name" value="ATPase_P-typ_cyto_dom_N"/>
</dbReference>
<reference evidence="13" key="1">
    <citation type="journal article" date="2013" name="Lancet">
        <title>First case of E anophelis outbreak in an intensive-care unit.</title>
        <authorList>
            <person name="Teo J."/>
            <person name="Tan S.Y."/>
            <person name="Tay M."/>
            <person name="Ding Y."/>
            <person name="Kjelleberg S."/>
            <person name="Givskov M."/>
            <person name="Lin R.T."/>
            <person name="Yang L."/>
        </authorList>
    </citation>
    <scope>NUCLEOTIDE SEQUENCE [LARGE SCALE GENOMIC DNA]</scope>
    <source>
        <strain evidence="13">NUHP1</strain>
    </source>
</reference>
<feature type="domain" description="HMA" evidence="12">
    <location>
        <begin position="9"/>
        <end position="74"/>
    </location>
</feature>
<feature type="transmembrane region" description="Helical" evidence="11">
    <location>
        <begin position="412"/>
        <end position="434"/>
    </location>
</feature>
<dbReference type="PRINTS" id="PR00941">
    <property type="entry name" value="CDATPASE"/>
</dbReference>
<dbReference type="GO" id="GO:0005886">
    <property type="term" value="C:plasma membrane"/>
    <property type="evidence" value="ECO:0007669"/>
    <property type="project" value="UniProtKB-SubCell"/>
</dbReference>
<dbReference type="RefSeq" id="WP_024565876.1">
    <property type="nucleotide sequence ID" value="NZ_CP007547.1"/>
</dbReference>
<evidence type="ECO:0000256" key="4">
    <source>
        <dbReference type="ARBA" id="ARBA00022692"/>
    </source>
</evidence>
<keyword evidence="8" id="KW-1278">Translocase</keyword>
<dbReference type="SUPFAM" id="SSF55008">
    <property type="entry name" value="HMA, heavy metal-associated domain"/>
    <property type="match status" value="2"/>
</dbReference>
<keyword evidence="4 11" id="KW-0812">Transmembrane</keyword>
<evidence type="ECO:0000256" key="10">
    <source>
        <dbReference type="ARBA" id="ARBA00023136"/>
    </source>
</evidence>
<evidence type="ECO:0000256" key="9">
    <source>
        <dbReference type="ARBA" id="ARBA00022989"/>
    </source>
</evidence>
<dbReference type="Gene3D" id="2.70.150.10">
    <property type="entry name" value="Calcium-transporting ATPase, cytoplasmic transduction domain A"/>
    <property type="match status" value="1"/>
</dbReference>
<dbReference type="InterPro" id="IPR027256">
    <property type="entry name" value="P-typ_ATPase_IB"/>
</dbReference>
<evidence type="ECO:0000256" key="8">
    <source>
        <dbReference type="ARBA" id="ARBA00022967"/>
    </source>
</evidence>
<dbReference type="PANTHER" id="PTHR43520">
    <property type="entry name" value="ATP7, ISOFORM B"/>
    <property type="match status" value="1"/>
</dbReference>
<gene>
    <name evidence="13" type="ORF">BD94_2764</name>
</gene>
<feature type="transmembrane region" description="Helical" evidence="11">
    <location>
        <begin position="259"/>
        <end position="277"/>
    </location>
</feature>
<feature type="transmembrane region" description="Helical" evidence="11">
    <location>
        <begin position="194"/>
        <end position="215"/>
    </location>
</feature>
<dbReference type="HOGENOM" id="CLU_001771_0_3_10"/>
<dbReference type="PROSITE" id="PS00154">
    <property type="entry name" value="ATPASE_E1_E2"/>
    <property type="match status" value="1"/>
</dbReference>
<dbReference type="Gene3D" id="3.40.50.1000">
    <property type="entry name" value="HAD superfamily/HAD-like"/>
    <property type="match status" value="1"/>
</dbReference>
<dbReference type="InterPro" id="IPR001757">
    <property type="entry name" value="P_typ_ATPase"/>
</dbReference>
<dbReference type="InterPro" id="IPR023214">
    <property type="entry name" value="HAD_sf"/>
</dbReference>
<keyword evidence="6 11" id="KW-0547">Nucleotide-binding</keyword>
<name>A0A077EK14_9FLAO</name>
<dbReference type="GO" id="GO:0005507">
    <property type="term" value="F:copper ion binding"/>
    <property type="evidence" value="ECO:0007669"/>
    <property type="project" value="TreeGrafter"/>
</dbReference>
<dbReference type="NCBIfam" id="TIGR01525">
    <property type="entry name" value="ATPase-IB_hvy"/>
    <property type="match status" value="1"/>
</dbReference>
<dbReference type="InterPro" id="IPR036163">
    <property type="entry name" value="HMA_dom_sf"/>
</dbReference>
<dbReference type="PROSITE" id="PS50846">
    <property type="entry name" value="HMA_2"/>
    <property type="match status" value="2"/>
</dbReference>
<comment type="similarity">
    <text evidence="2 11">Belongs to the cation transport ATPase (P-type) (TC 3.A.3) family. Type IB subfamily.</text>
</comment>
<evidence type="ECO:0000256" key="2">
    <source>
        <dbReference type="ARBA" id="ARBA00006024"/>
    </source>
</evidence>
<dbReference type="InterPro" id="IPR008250">
    <property type="entry name" value="ATPase_P-typ_transduc_dom_A_sf"/>
</dbReference>
<dbReference type="Proteomes" id="UP000028933">
    <property type="component" value="Chromosome"/>
</dbReference>
<dbReference type="Gene3D" id="3.40.1110.10">
    <property type="entry name" value="Calcium-transporting ATPase, cytoplasmic domain N"/>
    <property type="match status" value="1"/>
</dbReference>
<dbReference type="eggNOG" id="COG2217">
    <property type="taxonomic scope" value="Bacteria"/>
</dbReference>
<keyword evidence="3 11" id="KW-1003">Cell membrane</keyword>
<evidence type="ECO:0000313" key="13">
    <source>
        <dbReference type="EMBL" id="AIL46539.1"/>
    </source>
</evidence>
<organism evidence="13 14">
    <name type="scientific">Elizabethkingia anophelis NUHP1</name>
    <dbReference type="NCBI Taxonomy" id="1338011"/>
    <lineage>
        <taxon>Bacteria</taxon>
        <taxon>Pseudomonadati</taxon>
        <taxon>Bacteroidota</taxon>
        <taxon>Flavobacteriia</taxon>
        <taxon>Flavobacteriales</taxon>
        <taxon>Weeksellaceae</taxon>
        <taxon>Elizabethkingia</taxon>
    </lineage>
</organism>
<dbReference type="Gene3D" id="3.30.70.100">
    <property type="match status" value="2"/>
</dbReference>
<accession>A0A077EK14</accession>
<feature type="transmembrane region" description="Helical" evidence="11">
    <location>
        <begin position="169"/>
        <end position="188"/>
    </location>
</feature>
<keyword evidence="10 11" id="KW-0472">Membrane</keyword>
<dbReference type="GO" id="GO:0043682">
    <property type="term" value="F:P-type divalent copper transporter activity"/>
    <property type="evidence" value="ECO:0007669"/>
    <property type="project" value="TreeGrafter"/>
</dbReference>
<sequence>MTTNNSNKGIIYLPLEDVESEHCALIVEKGLEQVKGTENHKVELNNRRAVITVNNNEVIADAVKAVKDLGYGVTTTKATYPVLGMTCASCAGSAENIVKNESGVVNASVNFATGNLSVEYLPNMTNTIQLQKAVLSGGYNLLIEDESTQHETLEALHNQKFKLLKKKTLWAVLLSIPVVIIGMFFMEIPYANPIMWLFSTPVVLWLGKDFFVNAWKQAKHKSANMDTLVALSTGIAYIFSVFNMLFADFWHQRGLHAHVYFEAASVIIAFILLGKLLEEKAKGNTSSAIKKLMGLQPKNVIVIQEDGTERQMAIEEVEVGNIIMVKPGEKIAVDGIVTSGNSYLDESMLSGEPIPVLKKENEKVFAGTINQKGSFQFKAVKVGKETMLAQIIKMVQDAQGSKAPVQKLVDKIAGIFVPTVISIAILTFILWLVWGGQNAVVQGLLAAITVLVIACPCALGLATPTAIMVGVGKGAENGILIKDAESLELAKKINTVVLDKTGTITEGKPQVTGIKWYNNDDTAKNILLSIEKQSEHPLADAVVKHLNEAATTPLSMFESITGKGAKADHNNETYLVGNKKFLTENNIIITKDLLKQADEWSKQSKTVIWFSNSKLALSVLAISDKIKETSVQAIKEMQNKGIELYMLTGDNEATARSIAEQTGIKHYKAEVMPQDKANFVKELQQQGKIVAMVGDGINDSTALATADVSIAMGKGSDIAMDVAKMTIISSDLTKIPQAIKLSRQTVATIKQNLFWAFIYNLIGLPIAAGILYPVNGFLLNPMIAGAAMALSSVSVVSNSVRLKWKK</sequence>
<protein>
    <submittedName>
        <fullName evidence="13">Lead, cadmium, zinc and mercury transporting ATPase</fullName>
    </submittedName>
</protein>
<evidence type="ECO:0000256" key="1">
    <source>
        <dbReference type="ARBA" id="ARBA00004651"/>
    </source>
</evidence>
<proteinExistence type="inferred from homology"/>
<dbReference type="InterPro" id="IPR036412">
    <property type="entry name" value="HAD-like_sf"/>
</dbReference>
<dbReference type="CDD" id="cd00371">
    <property type="entry name" value="HMA"/>
    <property type="match status" value="2"/>
</dbReference>
<dbReference type="SUPFAM" id="SSF81665">
    <property type="entry name" value="Calcium ATPase, transmembrane domain M"/>
    <property type="match status" value="1"/>
</dbReference>
<keyword evidence="9 11" id="KW-1133">Transmembrane helix</keyword>
<dbReference type="SFLD" id="SFLDG00002">
    <property type="entry name" value="C1.7:_P-type_atpase_like"/>
    <property type="match status" value="1"/>
</dbReference>
<dbReference type="SFLD" id="SFLDS00003">
    <property type="entry name" value="Haloacid_Dehalogenase"/>
    <property type="match status" value="1"/>
</dbReference>
<dbReference type="InterPro" id="IPR059000">
    <property type="entry name" value="ATPase_P-type_domA"/>
</dbReference>
<dbReference type="SUPFAM" id="SSF56784">
    <property type="entry name" value="HAD-like"/>
    <property type="match status" value="1"/>
</dbReference>
<dbReference type="Pfam" id="PF00122">
    <property type="entry name" value="E1-E2_ATPase"/>
    <property type="match status" value="1"/>
</dbReference>
<reference evidence="13" key="2">
    <citation type="journal article" date="2015" name="Genome Biol. Evol.">
        <title>Complete Genome Sequence and Transcriptomic Analysis of the Novel Pathogen Elizabethkingia anophelis in Response to Oxidative Stress.</title>
        <authorList>
            <person name="Li Y."/>
            <person name="Liu Y."/>
            <person name="Chew S.C."/>
            <person name="Tay M."/>
            <person name="Salido M.M."/>
            <person name="Teo J."/>
            <person name="Lauro F.M."/>
            <person name="Givskov M."/>
            <person name="Yang L."/>
        </authorList>
    </citation>
    <scope>NUCLEOTIDE SEQUENCE</scope>
    <source>
        <strain evidence="13">NUHP1</strain>
    </source>
</reference>
<dbReference type="GO" id="GO:0005524">
    <property type="term" value="F:ATP binding"/>
    <property type="evidence" value="ECO:0007669"/>
    <property type="project" value="UniProtKB-UniRule"/>
</dbReference>
<dbReference type="Pfam" id="PF00403">
    <property type="entry name" value="HMA"/>
    <property type="match status" value="1"/>
</dbReference>
<dbReference type="SFLD" id="SFLDF00027">
    <property type="entry name" value="p-type_atpase"/>
    <property type="match status" value="1"/>
</dbReference>
<dbReference type="NCBIfam" id="TIGR01494">
    <property type="entry name" value="ATPase_P-type"/>
    <property type="match status" value="1"/>
</dbReference>
<comment type="subcellular location">
    <subcellularLocation>
        <location evidence="1">Cell membrane</location>
        <topology evidence="1">Multi-pass membrane protein</topology>
    </subcellularLocation>
</comment>
<evidence type="ECO:0000256" key="6">
    <source>
        <dbReference type="ARBA" id="ARBA00022741"/>
    </source>
</evidence>
<dbReference type="InterPro" id="IPR023298">
    <property type="entry name" value="ATPase_P-typ_TM_dom_sf"/>
</dbReference>
<dbReference type="InterPro" id="IPR006121">
    <property type="entry name" value="HMA_dom"/>
</dbReference>
<evidence type="ECO:0000256" key="5">
    <source>
        <dbReference type="ARBA" id="ARBA00022723"/>
    </source>
</evidence>
<dbReference type="FunFam" id="2.70.150.10:FF:000020">
    <property type="entry name" value="Copper-exporting P-type ATPase A"/>
    <property type="match status" value="1"/>
</dbReference>
<evidence type="ECO:0000256" key="11">
    <source>
        <dbReference type="RuleBase" id="RU362081"/>
    </source>
</evidence>
<feature type="transmembrane region" description="Helical" evidence="11">
    <location>
        <begin position="227"/>
        <end position="247"/>
    </location>
</feature>
<evidence type="ECO:0000313" key="14">
    <source>
        <dbReference type="Proteomes" id="UP000028933"/>
    </source>
</evidence>
<evidence type="ECO:0000256" key="3">
    <source>
        <dbReference type="ARBA" id="ARBA00022475"/>
    </source>
</evidence>
<dbReference type="InterPro" id="IPR018303">
    <property type="entry name" value="ATPase_P-typ_P_site"/>
</dbReference>
<keyword evidence="5 11" id="KW-0479">Metal-binding</keyword>
<dbReference type="PANTHER" id="PTHR43520:SF8">
    <property type="entry name" value="P-TYPE CU(+) TRANSPORTER"/>
    <property type="match status" value="1"/>
</dbReference>
<dbReference type="GO" id="GO:0016887">
    <property type="term" value="F:ATP hydrolysis activity"/>
    <property type="evidence" value="ECO:0007669"/>
    <property type="project" value="InterPro"/>
</dbReference>
<evidence type="ECO:0000256" key="7">
    <source>
        <dbReference type="ARBA" id="ARBA00022840"/>
    </source>
</evidence>
<dbReference type="AlphaFoldDB" id="A0A077EK14"/>